<proteinExistence type="inferred from homology"/>
<dbReference type="InterPro" id="IPR029058">
    <property type="entry name" value="AB_hydrolase_fold"/>
</dbReference>
<keyword evidence="3 5" id="KW-0378">Hydrolase</keyword>
<name>A0A1B6G0C0_9HEMI</name>
<keyword evidence="4" id="KW-0325">Glycoprotein</keyword>
<dbReference type="SUPFAM" id="SSF53474">
    <property type="entry name" value="alpha/beta-Hydrolases"/>
    <property type="match status" value="1"/>
</dbReference>
<sequence length="564" mass="62411">MAWVLVFGLVLATFYTVSHSQDTVSVTTKRGPIVGLRFNPNPATNVSYDAFLGIPYGQIPARFQVAVPRTPWSKAKDTKTDGPACPQPALPYSEDCLFMNVFTPLGSSSTSSKLPVMAFIHGSGYFESSSSSLMYGPDFIVHEQVILVTFNYRLGAAGFLTLGSKVAPGNLGLTDILLALKWIQEEITVFGGDPAKVTLFGESAGGAAVISHYLSPQSTDLFERAIAQSGSALADWAVLPMTEGVRRSKVLAQAVGCDPRQNDTILLSCLQKANIKNIVGNQSIPLPSEDVISGSIGLRFVPVLDSYLTADLPFFNDTLNNLMEKALARGKPLMNGFNTHDGIVKWELDDAWKQAEFDLIDFIPRAARSIISNSTRTQLQQDIQKRYFPNTFDQDKVLDILNLYTDTMFSYPAIQVSKYFNSLTYGYLFNYYGSWSWDISSVFPYRLMTVDHGAELPYIFYTTNVSRPLDSCTLNNANLAMKTQLVSWWTTFAKNGNPVTDASWKVVADGGYLVIDSTTSIRNVSDFESQYYDFWANMAKSCGFTLPTSIFNFLPSMLILVFLF</sequence>
<dbReference type="EMBL" id="GECZ01014016">
    <property type="protein sequence ID" value="JAS55753.1"/>
    <property type="molecule type" value="Transcribed_RNA"/>
</dbReference>
<dbReference type="InterPro" id="IPR050309">
    <property type="entry name" value="Type-B_Carboxylest/Lipase"/>
</dbReference>
<dbReference type="PROSITE" id="PS00122">
    <property type="entry name" value="CARBOXYLESTERASE_B_1"/>
    <property type="match status" value="1"/>
</dbReference>
<dbReference type="GO" id="GO:0052689">
    <property type="term" value="F:carboxylic ester hydrolase activity"/>
    <property type="evidence" value="ECO:0007669"/>
    <property type="project" value="UniProtKB-KW"/>
</dbReference>
<evidence type="ECO:0000259" key="6">
    <source>
        <dbReference type="Pfam" id="PF00135"/>
    </source>
</evidence>
<feature type="chain" id="PRO_5008447232" description="Carboxylic ester hydrolase" evidence="5">
    <location>
        <begin position="21"/>
        <end position="564"/>
    </location>
</feature>
<feature type="domain" description="Carboxylesterase type B" evidence="6">
    <location>
        <begin position="24"/>
        <end position="535"/>
    </location>
</feature>
<dbReference type="InterPro" id="IPR002018">
    <property type="entry name" value="CarbesteraseB"/>
</dbReference>
<dbReference type="AlphaFoldDB" id="A0A1B6G0C0"/>
<dbReference type="PANTHER" id="PTHR11559">
    <property type="entry name" value="CARBOXYLESTERASE"/>
    <property type="match status" value="1"/>
</dbReference>
<evidence type="ECO:0000256" key="5">
    <source>
        <dbReference type="RuleBase" id="RU361235"/>
    </source>
</evidence>
<organism evidence="7">
    <name type="scientific">Cuerna arida</name>
    <dbReference type="NCBI Taxonomy" id="1464854"/>
    <lineage>
        <taxon>Eukaryota</taxon>
        <taxon>Metazoa</taxon>
        <taxon>Ecdysozoa</taxon>
        <taxon>Arthropoda</taxon>
        <taxon>Hexapoda</taxon>
        <taxon>Insecta</taxon>
        <taxon>Pterygota</taxon>
        <taxon>Neoptera</taxon>
        <taxon>Paraneoptera</taxon>
        <taxon>Hemiptera</taxon>
        <taxon>Auchenorrhyncha</taxon>
        <taxon>Membracoidea</taxon>
        <taxon>Cicadellidae</taxon>
        <taxon>Cicadellinae</taxon>
        <taxon>Proconiini</taxon>
        <taxon>Cuerna</taxon>
    </lineage>
</organism>
<dbReference type="InterPro" id="IPR019826">
    <property type="entry name" value="Carboxylesterase_B_AS"/>
</dbReference>
<evidence type="ECO:0000256" key="1">
    <source>
        <dbReference type="ARBA" id="ARBA00005964"/>
    </source>
</evidence>
<gene>
    <name evidence="7" type="ORF">g.17007</name>
</gene>
<evidence type="ECO:0000256" key="2">
    <source>
        <dbReference type="ARBA" id="ARBA00022487"/>
    </source>
</evidence>
<evidence type="ECO:0000313" key="7">
    <source>
        <dbReference type="EMBL" id="JAS55753.1"/>
    </source>
</evidence>
<evidence type="ECO:0000256" key="3">
    <source>
        <dbReference type="ARBA" id="ARBA00022801"/>
    </source>
</evidence>
<dbReference type="EC" id="3.1.1.-" evidence="5"/>
<protein>
    <recommendedName>
        <fullName evidence="5">Carboxylic ester hydrolase</fullName>
        <ecNumber evidence="5">3.1.1.-</ecNumber>
    </recommendedName>
</protein>
<keyword evidence="5" id="KW-0732">Signal</keyword>
<feature type="signal peptide" evidence="5">
    <location>
        <begin position="1"/>
        <end position="20"/>
    </location>
</feature>
<reference evidence="7" key="1">
    <citation type="submission" date="2015-11" db="EMBL/GenBank/DDBJ databases">
        <title>De novo transcriptome assembly of four potential Pierce s Disease insect vectors from Arizona vineyards.</title>
        <authorList>
            <person name="Tassone E.E."/>
        </authorList>
    </citation>
    <scope>NUCLEOTIDE SEQUENCE</scope>
</reference>
<evidence type="ECO:0000256" key="4">
    <source>
        <dbReference type="ARBA" id="ARBA00023180"/>
    </source>
</evidence>
<comment type="similarity">
    <text evidence="1 5">Belongs to the type-B carboxylesterase/lipase family.</text>
</comment>
<dbReference type="Pfam" id="PF00135">
    <property type="entry name" value="COesterase"/>
    <property type="match status" value="1"/>
</dbReference>
<accession>A0A1B6G0C0</accession>
<dbReference type="Gene3D" id="3.40.50.1820">
    <property type="entry name" value="alpha/beta hydrolase"/>
    <property type="match status" value="1"/>
</dbReference>
<keyword evidence="2" id="KW-0719">Serine esterase</keyword>